<dbReference type="Proteomes" id="UP000277580">
    <property type="component" value="Unassembled WGS sequence"/>
</dbReference>
<sequence>MGWFSSSSSSSSNTNPAAIEGVAPNRTQRAKCWEARDSFFQCLDRHDIIDPIKHSAAAGEKCAPSSAAFEKECVGSWVEYFKKRRVMEYNRNETFKKLEAEGAKAVGMPNPVGQAQAEPKAGKP</sequence>
<dbReference type="InterPro" id="IPR036549">
    <property type="entry name" value="CX6/COA6-like_sf"/>
</dbReference>
<evidence type="ECO:0000256" key="4">
    <source>
        <dbReference type="ARBA" id="ARBA00006425"/>
    </source>
</evidence>
<evidence type="ECO:0000256" key="2">
    <source>
        <dbReference type="ARBA" id="ARBA00004496"/>
    </source>
</evidence>
<dbReference type="Gene3D" id="1.10.10.140">
    <property type="entry name" value="Cytochrome c oxidase, subunit VIb"/>
    <property type="match status" value="1"/>
</dbReference>
<dbReference type="InterPro" id="IPR048281">
    <property type="entry name" value="COA6_fun"/>
</dbReference>
<keyword evidence="7" id="KW-1015">Disulfide bond</keyword>
<keyword evidence="5" id="KW-0963">Cytoplasm</keyword>
<evidence type="ECO:0000313" key="11">
    <source>
        <dbReference type="Proteomes" id="UP000277580"/>
    </source>
</evidence>
<keyword evidence="8" id="KW-0539">Nucleus</keyword>
<dbReference type="AlphaFoldDB" id="A0A3N4L4I8"/>
<reference evidence="10 11" key="1">
    <citation type="journal article" date="2018" name="Nat. Ecol. Evol.">
        <title>Pezizomycetes genomes reveal the molecular basis of ectomycorrhizal truffle lifestyle.</title>
        <authorList>
            <person name="Murat C."/>
            <person name="Payen T."/>
            <person name="Noel B."/>
            <person name="Kuo A."/>
            <person name="Morin E."/>
            <person name="Chen J."/>
            <person name="Kohler A."/>
            <person name="Krizsan K."/>
            <person name="Balestrini R."/>
            <person name="Da Silva C."/>
            <person name="Montanini B."/>
            <person name="Hainaut M."/>
            <person name="Levati E."/>
            <person name="Barry K.W."/>
            <person name="Belfiori B."/>
            <person name="Cichocki N."/>
            <person name="Clum A."/>
            <person name="Dockter R.B."/>
            <person name="Fauchery L."/>
            <person name="Guy J."/>
            <person name="Iotti M."/>
            <person name="Le Tacon F."/>
            <person name="Lindquist E.A."/>
            <person name="Lipzen A."/>
            <person name="Malagnac F."/>
            <person name="Mello A."/>
            <person name="Molinier V."/>
            <person name="Miyauchi S."/>
            <person name="Poulain J."/>
            <person name="Riccioni C."/>
            <person name="Rubini A."/>
            <person name="Sitrit Y."/>
            <person name="Splivallo R."/>
            <person name="Traeger S."/>
            <person name="Wang M."/>
            <person name="Zifcakova L."/>
            <person name="Wipf D."/>
            <person name="Zambonelli A."/>
            <person name="Paolocci F."/>
            <person name="Nowrousian M."/>
            <person name="Ottonello S."/>
            <person name="Baldrian P."/>
            <person name="Spatafora J.W."/>
            <person name="Henrissat B."/>
            <person name="Nagy L.G."/>
            <person name="Aury J.M."/>
            <person name="Wincker P."/>
            <person name="Grigoriev I.V."/>
            <person name="Bonfante P."/>
            <person name="Martin F.M."/>
        </authorList>
    </citation>
    <scope>NUCLEOTIDE SEQUENCE [LARGE SCALE GENOMIC DNA]</scope>
    <source>
        <strain evidence="10 11">CCBAS932</strain>
    </source>
</reference>
<evidence type="ECO:0000256" key="5">
    <source>
        <dbReference type="ARBA" id="ARBA00022490"/>
    </source>
</evidence>
<dbReference type="InterPro" id="IPR048280">
    <property type="entry name" value="COX6B-like"/>
</dbReference>
<dbReference type="PANTHER" id="PTHR47677">
    <property type="entry name" value="CYTOCHROME C OXIDASE ASSEMBLY FACTOR 6"/>
    <property type="match status" value="1"/>
</dbReference>
<feature type="region of interest" description="Disordered" evidence="9">
    <location>
        <begin position="1"/>
        <end position="25"/>
    </location>
</feature>
<evidence type="ECO:0000256" key="7">
    <source>
        <dbReference type="ARBA" id="ARBA00023157"/>
    </source>
</evidence>
<name>A0A3N4L4I8_9PEZI</name>
<protein>
    <recommendedName>
        <fullName evidence="12">Cytochrome c oxidase, subunit VIb</fullName>
    </recommendedName>
</protein>
<dbReference type="InParanoid" id="A0A3N4L4I8"/>
<dbReference type="GO" id="GO:0005758">
    <property type="term" value="C:mitochondrial intermembrane space"/>
    <property type="evidence" value="ECO:0007669"/>
    <property type="project" value="UniProtKB-SubCell"/>
</dbReference>
<dbReference type="SUPFAM" id="SSF47694">
    <property type="entry name" value="Cytochrome c oxidase subunit h"/>
    <property type="match status" value="1"/>
</dbReference>
<evidence type="ECO:0000256" key="8">
    <source>
        <dbReference type="ARBA" id="ARBA00023242"/>
    </source>
</evidence>
<evidence type="ECO:0000256" key="1">
    <source>
        <dbReference type="ARBA" id="ARBA00004123"/>
    </source>
</evidence>
<evidence type="ECO:0000313" key="10">
    <source>
        <dbReference type="EMBL" id="RPB17824.1"/>
    </source>
</evidence>
<dbReference type="FunFam" id="1.10.10.140:FF:000003">
    <property type="entry name" value="Cytochrome c oxidase assembly factor 6"/>
    <property type="match status" value="1"/>
</dbReference>
<gene>
    <name evidence="10" type="ORF">P167DRAFT_478726</name>
</gene>
<accession>A0A3N4L4I8</accession>
<comment type="similarity">
    <text evidence="4">Belongs to the cytochrome c oxidase subunit 6B family.</text>
</comment>
<evidence type="ECO:0000256" key="6">
    <source>
        <dbReference type="ARBA" id="ARBA00023128"/>
    </source>
</evidence>
<keyword evidence="11" id="KW-1185">Reference proteome</keyword>
<dbReference type="Pfam" id="PF02297">
    <property type="entry name" value="COX6B"/>
    <property type="match status" value="1"/>
</dbReference>
<dbReference type="PANTHER" id="PTHR47677:SF1">
    <property type="entry name" value="CYTOCHROME C OXIDASE ASSEMBLY FACTOR 6"/>
    <property type="match status" value="1"/>
</dbReference>
<comment type="subcellular location">
    <subcellularLocation>
        <location evidence="2">Cytoplasm</location>
    </subcellularLocation>
    <subcellularLocation>
        <location evidence="3">Mitochondrion intermembrane space</location>
    </subcellularLocation>
    <subcellularLocation>
        <location evidence="1">Nucleus</location>
    </subcellularLocation>
</comment>
<proteinExistence type="inferred from homology"/>
<dbReference type="FunCoup" id="A0A3N4L4I8">
    <property type="interactions" value="171"/>
</dbReference>
<evidence type="ECO:0000256" key="9">
    <source>
        <dbReference type="SAM" id="MobiDB-lite"/>
    </source>
</evidence>
<keyword evidence="6" id="KW-0496">Mitochondrion</keyword>
<dbReference type="EMBL" id="ML119105">
    <property type="protein sequence ID" value="RPB17824.1"/>
    <property type="molecule type" value="Genomic_DNA"/>
</dbReference>
<dbReference type="GO" id="GO:0005634">
    <property type="term" value="C:nucleus"/>
    <property type="evidence" value="ECO:0007669"/>
    <property type="project" value="UniProtKB-SubCell"/>
</dbReference>
<organism evidence="10 11">
    <name type="scientific">Morchella conica CCBAS932</name>
    <dbReference type="NCBI Taxonomy" id="1392247"/>
    <lineage>
        <taxon>Eukaryota</taxon>
        <taxon>Fungi</taxon>
        <taxon>Dikarya</taxon>
        <taxon>Ascomycota</taxon>
        <taxon>Pezizomycotina</taxon>
        <taxon>Pezizomycetes</taxon>
        <taxon>Pezizales</taxon>
        <taxon>Morchellaceae</taxon>
        <taxon>Morchella</taxon>
    </lineage>
</organism>
<dbReference type="OrthoDB" id="5545577at2759"/>
<evidence type="ECO:0008006" key="12">
    <source>
        <dbReference type="Google" id="ProtNLM"/>
    </source>
</evidence>
<dbReference type="GO" id="GO:0033617">
    <property type="term" value="P:mitochondrial respiratory chain complex IV assembly"/>
    <property type="evidence" value="ECO:0007669"/>
    <property type="project" value="TreeGrafter"/>
</dbReference>
<dbReference type="STRING" id="1392247.A0A3N4L4I8"/>
<evidence type="ECO:0000256" key="3">
    <source>
        <dbReference type="ARBA" id="ARBA00004569"/>
    </source>
</evidence>
<feature type="compositionally biased region" description="Low complexity" evidence="9">
    <location>
        <begin position="1"/>
        <end position="12"/>
    </location>
</feature>